<reference evidence="9" key="1">
    <citation type="submission" date="2018-06" db="EMBL/GenBank/DDBJ databases">
        <authorList>
            <person name="Zhirakovskaya E."/>
        </authorList>
    </citation>
    <scope>NUCLEOTIDE SEQUENCE</scope>
</reference>
<evidence type="ECO:0000256" key="7">
    <source>
        <dbReference type="SAM" id="Phobius"/>
    </source>
</evidence>
<dbReference type="InterPro" id="IPR003856">
    <property type="entry name" value="LPS_length_determ_N"/>
</dbReference>
<dbReference type="GO" id="GO:0005886">
    <property type="term" value="C:plasma membrane"/>
    <property type="evidence" value="ECO:0007669"/>
    <property type="project" value="UniProtKB-SubCell"/>
</dbReference>
<dbReference type="Pfam" id="PF02706">
    <property type="entry name" value="Wzz"/>
    <property type="match status" value="1"/>
</dbReference>
<dbReference type="EMBL" id="UOFO01000138">
    <property type="protein sequence ID" value="VAW87992.1"/>
    <property type="molecule type" value="Genomic_DNA"/>
</dbReference>
<feature type="transmembrane region" description="Helical" evidence="7">
    <location>
        <begin position="48"/>
        <end position="67"/>
    </location>
</feature>
<feature type="transmembrane region" description="Helical" evidence="7">
    <location>
        <begin position="344"/>
        <end position="367"/>
    </location>
</feature>
<organism evidence="9">
    <name type="scientific">hydrothermal vent metagenome</name>
    <dbReference type="NCBI Taxonomy" id="652676"/>
    <lineage>
        <taxon>unclassified sequences</taxon>
        <taxon>metagenomes</taxon>
        <taxon>ecological metagenomes</taxon>
    </lineage>
</organism>
<sequence>MESRLLDKNTTTQPNPTQPIPVYLTPTMQESDEISLIDLWQVISKRKIIILVSFFASVLLAFIYLFFAEPVYKSTTFLLPPQQQHIQALLIDDRGIEGINQYTPESVYRAFLDNLKSQGMRREFFDEHQLIKHYMPSDSTHEINDDRVFDGFNKQLTMQVDKVTPSFITVSFNNNNPELAAQWLNQIIDFANQRTIAQLSGNINVTIQSKITQIRNQLNNKLKFSAQRRHDGIVALKEALLIAEALDIKDSGTFTNMMKKTPSELVINTTQIPSYMRGTKALQEEISVLEKRKSDEPFNRKFRDLQEKLAYMESISINTETLSTVTIDAPAHIPYQAEKPRKRLVMIIVAVLGFMIGIFLVFVAEFLSKFYDKHEV</sequence>
<proteinExistence type="predicted"/>
<feature type="region of interest" description="Disordered" evidence="6">
    <location>
        <begin position="1"/>
        <end position="20"/>
    </location>
</feature>
<protein>
    <recommendedName>
        <fullName evidence="8">Polysaccharide chain length determinant N-terminal domain-containing protein</fullName>
    </recommendedName>
</protein>
<feature type="domain" description="Polysaccharide chain length determinant N-terminal" evidence="8">
    <location>
        <begin position="32"/>
        <end position="127"/>
    </location>
</feature>
<dbReference type="GO" id="GO:0004713">
    <property type="term" value="F:protein tyrosine kinase activity"/>
    <property type="evidence" value="ECO:0007669"/>
    <property type="project" value="TreeGrafter"/>
</dbReference>
<gene>
    <name evidence="9" type="ORF">MNBD_GAMMA16-1939</name>
</gene>
<dbReference type="PANTHER" id="PTHR32309">
    <property type="entry name" value="TYROSINE-PROTEIN KINASE"/>
    <property type="match status" value="1"/>
</dbReference>
<evidence type="ECO:0000256" key="4">
    <source>
        <dbReference type="ARBA" id="ARBA00022989"/>
    </source>
</evidence>
<name>A0A3B0ZKW0_9ZZZZ</name>
<keyword evidence="4 7" id="KW-1133">Transmembrane helix</keyword>
<keyword evidence="5 7" id="KW-0472">Membrane</keyword>
<keyword evidence="2" id="KW-1003">Cell membrane</keyword>
<dbReference type="InterPro" id="IPR050445">
    <property type="entry name" value="Bact_polysacc_biosynth/exp"/>
</dbReference>
<dbReference type="PANTHER" id="PTHR32309:SF13">
    <property type="entry name" value="FERRIC ENTEROBACTIN TRANSPORT PROTEIN FEPE"/>
    <property type="match status" value="1"/>
</dbReference>
<accession>A0A3B0ZKW0</accession>
<dbReference type="AlphaFoldDB" id="A0A3B0ZKW0"/>
<dbReference type="Gene3D" id="3.30.1890.10">
    <property type="entry name" value="FepE-like"/>
    <property type="match status" value="1"/>
</dbReference>
<evidence type="ECO:0000256" key="5">
    <source>
        <dbReference type="ARBA" id="ARBA00023136"/>
    </source>
</evidence>
<evidence type="ECO:0000256" key="2">
    <source>
        <dbReference type="ARBA" id="ARBA00022475"/>
    </source>
</evidence>
<dbReference type="SUPFAM" id="SSF160355">
    <property type="entry name" value="Bacterial polysaccharide co-polymerase-like"/>
    <property type="match status" value="1"/>
</dbReference>
<keyword evidence="3 7" id="KW-0812">Transmembrane</keyword>
<evidence type="ECO:0000256" key="3">
    <source>
        <dbReference type="ARBA" id="ARBA00022692"/>
    </source>
</evidence>
<evidence type="ECO:0000313" key="9">
    <source>
        <dbReference type="EMBL" id="VAW87992.1"/>
    </source>
</evidence>
<evidence type="ECO:0000256" key="6">
    <source>
        <dbReference type="SAM" id="MobiDB-lite"/>
    </source>
</evidence>
<comment type="subcellular location">
    <subcellularLocation>
        <location evidence="1">Cell membrane</location>
        <topology evidence="1">Multi-pass membrane protein</topology>
    </subcellularLocation>
</comment>
<evidence type="ECO:0000259" key="8">
    <source>
        <dbReference type="Pfam" id="PF02706"/>
    </source>
</evidence>
<evidence type="ECO:0000256" key="1">
    <source>
        <dbReference type="ARBA" id="ARBA00004651"/>
    </source>
</evidence>